<name>A0A9W9I069_9EURO</name>
<evidence type="ECO:0000313" key="1">
    <source>
        <dbReference type="EMBL" id="KAJ5159715.1"/>
    </source>
</evidence>
<dbReference type="EMBL" id="JAPQKN010000004">
    <property type="protein sequence ID" value="KAJ5159715.1"/>
    <property type="molecule type" value="Genomic_DNA"/>
</dbReference>
<dbReference type="GeneID" id="81428020"/>
<sequence length="84" mass="9991">METRKWRFQDLTRLIKSQKGSMEVELQAEQGLGREAQEQADLPKIKDKPTDEDQMELKMASEDNRMWQPIDFMKMNTPLSLKEY</sequence>
<reference evidence="1" key="1">
    <citation type="submission" date="2022-11" db="EMBL/GenBank/DDBJ databases">
        <authorList>
            <person name="Petersen C."/>
        </authorList>
    </citation>
    <scope>NUCLEOTIDE SEQUENCE</scope>
    <source>
        <strain evidence="1">IBT 26290</strain>
    </source>
</reference>
<dbReference type="AlphaFoldDB" id="A0A9W9I069"/>
<accession>A0A9W9I069</accession>
<protein>
    <submittedName>
        <fullName evidence="1">Uncharacterized protein</fullName>
    </submittedName>
</protein>
<dbReference type="RefSeq" id="XP_056541273.1">
    <property type="nucleotide sequence ID" value="XM_056688844.1"/>
</dbReference>
<dbReference type="Proteomes" id="UP001149163">
    <property type="component" value="Unassembled WGS sequence"/>
</dbReference>
<gene>
    <name evidence="1" type="ORF">N7482_006719</name>
</gene>
<keyword evidence="2" id="KW-1185">Reference proteome</keyword>
<proteinExistence type="predicted"/>
<evidence type="ECO:0000313" key="2">
    <source>
        <dbReference type="Proteomes" id="UP001149163"/>
    </source>
</evidence>
<organism evidence="1 2">
    <name type="scientific">Penicillium canariense</name>
    <dbReference type="NCBI Taxonomy" id="189055"/>
    <lineage>
        <taxon>Eukaryota</taxon>
        <taxon>Fungi</taxon>
        <taxon>Dikarya</taxon>
        <taxon>Ascomycota</taxon>
        <taxon>Pezizomycotina</taxon>
        <taxon>Eurotiomycetes</taxon>
        <taxon>Eurotiomycetidae</taxon>
        <taxon>Eurotiales</taxon>
        <taxon>Aspergillaceae</taxon>
        <taxon>Penicillium</taxon>
    </lineage>
</organism>
<reference evidence="1" key="2">
    <citation type="journal article" date="2023" name="IMA Fungus">
        <title>Comparative genomic study of the Penicillium genus elucidates a diverse pangenome and 15 lateral gene transfer events.</title>
        <authorList>
            <person name="Petersen C."/>
            <person name="Sorensen T."/>
            <person name="Nielsen M.R."/>
            <person name="Sondergaard T.E."/>
            <person name="Sorensen J.L."/>
            <person name="Fitzpatrick D.A."/>
            <person name="Frisvad J.C."/>
            <person name="Nielsen K.L."/>
        </authorList>
    </citation>
    <scope>NUCLEOTIDE SEQUENCE</scope>
    <source>
        <strain evidence="1">IBT 26290</strain>
    </source>
</reference>
<comment type="caution">
    <text evidence="1">The sequence shown here is derived from an EMBL/GenBank/DDBJ whole genome shotgun (WGS) entry which is preliminary data.</text>
</comment>